<accession>A0A285IDG5</accession>
<reference evidence="2" key="1">
    <citation type="submission" date="2017-09" db="EMBL/GenBank/DDBJ databases">
        <authorList>
            <person name="Varghese N."/>
            <person name="Submissions S."/>
        </authorList>
    </citation>
    <scope>NUCLEOTIDE SEQUENCE [LARGE SCALE GENOMIC DNA]</scope>
    <source>
        <strain evidence="2">MSL47</strain>
    </source>
</reference>
<keyword evidence="2" id="KW-1185">Reference proteome</keyword>
<dbReference type="CDD" id="cd14750">
    <property type="entry name" value="PBP2_TMBP"/>
    <property type="match status" value="1"/>
</dbReference>
<dbReference type="OrthoDB" id="9766758at2"/>
<dbReference type="PANTHER" id="PTHR43649:SF12">
    <property type="entry name" value="DIACETYLCHITOBIOSE BINDING PROTEIN DASA"/>
    <property type="match status" value="1"/>
</dbReference>
<gene>
    <name evidence="1" type="ORF">SAMN06265827_14017</name>
</gene>
<dbReference type="SUPFAM" id="SSF53850">
    <property type="entry name" value="Periplasmic binding protein-like II"/>
    <property type="match status" value="1"/>
</dbReference>
<dbReference type="Proteomes" id="UP000219573">
    <property type="component" value="Unassembled WGS sequence"/>
</dbReference>
<protein>
    <submittedName>
        <fullName evidence="1">Carbohydrate ABC transporter substrate-binding protein, CUT1 family</fullName>
    </submittedName>
</protein>
<dbReference type="InterPro" id="IPR006059">
    <property type="entry name" value="SBP"/>
</dbReference>
<sequence>MLKKEISLSLVVMLIIGVVFTLTAQTDAWWIFGGDQQEEVKEIIVAARTGSMAKSLEELSKEYQQESGTKVVITALPYSSLYEKVSMDIRSRSGAFDVIMMDDPWMPEFGQKGFLTPLDQYFPEGPDQDFIDKSIALCKYPYAKGKLVALPLVGNVQLFFYRKDLIEKYQLAKPKSWDDVLTAAEVITKKEQGTYGYTIRGQRGNPVVSNYLPLFWGYGAKVFDDKMNPQVNSAEAKAALKAYLKLKDLGPKGVEAYNSDQIATALTQGRTAMTVAWPSWVSMVDDPSKSKVVGKVDFAVMPTTDKADSAAMIGNWLLGIPASSEHKKEAAKFLKWVTSKKSQKKMALVGGGVPTRVSLYQDQELVEKYRQFPTQLKSLQHSVARPRTPLWNKIEDQWGLYLSKIISKELDIDTGLEKANQAIAKIIKENN</sequence>
<dbReference type="EMBL" id="OBDZ01000040">
    <property type="protein sequence ID" value="SNY46010.1"/>
    <property type="molecule type" value="Genomic_DNA"/>
</dbReference>
<evidence type="ECO:0000313" key="1">
    <source>
        <dbReference type="EMBL" id="SNY46010.1"/>
    </source>
</evidence>
<dbReference type="RefSeq" id="WP_097019474.1">
    <property type="nucleotide sequence ID" value="NZ_OBDZ01000040.1"/>
</dbReference>
<dbReference type="InterPro" id="IPR050490">
    <property type="entry name" value="Bact_solute-bd_prot1"/>
</dbReference>
<proteinExistence type="predicted"/>
<dbReference type="Gene3D" id="3.40.190.10">
    <property type="entry name" value="Periplasmic binding protein-like II"/>
    <property type="match status" value="2"/>
</dbReference>
<dbReference type="Pfam" id="PF01547">
    <property type="entry name" value="SBP_bac_1"/>
    <property type="match status" value="1"/>
</dbReference>
<name>A0A285IDG5_9FIRM</name>
<organism evidence="1 2">
    <name type="scientific">Orenia metallireducens</name>
    <dbReference type="NCBI Taxonomy" id="1413210"/>
    <lineage>
        <taxon>Bacteria</taxon>
        <taxon>Bacillati</taxon>
        <taxon>Bacillota</taxon>
        <taxon>Clostridia</taxon>
        <taxon>Halanaerobiales</taxon>
        <taxon>Halobacteroidaceae</taxon>
        <taxon>Orenia</taxon>
    </lineage>
</organism>
<evidence type="ECO:0000313" key="2">
    <source>
        <dbReference type="Proteomes" id="UP000219573"/>
    </source>
</evidence>
<dbReference type="PANTHER" id="PTHR43649">
    <property type="entry name" value="ARABINOSE-BINDING PROTEIN-RELATED"/>
    <property type="match status" value="1"/>
</dbReference>
<dbReference type="AlphaFoldDB" id="A0A285IDG5"/>